<dbReference type="CDD" id="cd04301">
    <property type="entry name" value="NAT_SF"/>
    <property type="match status" value="1"/>
</dbReference>
<keyword evidence="5" id="KW-0689">Ribosomal protein</keyword>
<proteinExistence type="predicted"/>
<dbReference type="Gene3D" id="3.40.630.30">
    <property type="match status" value="1"/>
</dbReference>
<evidence type="ECO:0000313" key="5">
    <source>
        <dbReference type="EMBL" id="SCF01123.1"/>
    </source>
</evidence>
<dbReference type="Proteomes" id="UP000199405">
    <property type="component" value="Unassembled WGS sequence"/>
</dbReference>
<dbReference type="PANTHER" id="PTHR43420:SF47">
    <property type="entry name" value="N-ACETYLTRANSFERASE DOMAIN-CONTAINING PROTEIN"/>
    <property type="match status" value="1"/>
</dbReference>
<dbReference type="PANTHER" id="PTHR43420">
    <property type="entry name" value="ACETYLTRANSFERASE"/>
    <property type="match status" value="1"/>
</dbReference>
<comment type="caution">
    <text evidence="5">The sequence shown here is derived from an EMBL/GenBank/DDBJ whole genome shotgun (WGS) entry which is preliminary data.</text>
</comment>
<feature type="region of interest" description="Disordered" evidence="3">
    <location>
        <begin position="178"/>
        <end position="197"/>
    </location>
</feature>
<dbReference type="InterPro" id="IPR016181">
    <property type="entry name" value="Acyl_CoA_acyltransferase"/>
</dbReference>
<gene>
    <name evidence="5" type="ORF">GA0070562_5101</name>
</gene>
<dbReference type="InterPro" id="IPR050680">
    <property type="entry name" value="YpeA/RimI_acetyltransf"/>
</dbReference>
<organism evidence="5 6">
    <name type="scientific">Micromonospora tulbaghiae</name>
    <dbReference type="NCBI Taxonomy" id="479978"/>
    <lineage>
        <taxon>Bacteria</taxon>
        <taxon>Bacillati</taxon>
        <taxon>Actinomycetota</taxon>
        <taxon>Actinomycetes</taxon>
        <taxon>Micromonosporales</taxon>
        <taxon>Micromonosporaceae</taxon>
        <taxon>Micromonospora</taxon>
    </lineage>
</organism>
<dbReference type="Pfam" id="PF00583">
    <property type="entry name" value="Acetyltransf_1"/>
    <property type="match status" value="1"/>
</dbReference>
<name>A0ABY0KQQ9_9ACTN</name>
<sequence length="197" mass="22461">MQIRKLEQESFHEYRDELIEVYEEVYDGQLNDPFFSSETYWSRLTAYATRNGFRAVAGKVDETLVGYALGYTLPAESRWWQGLRSAVDAKALVETGTRTFALNEIMVRKRWRRRGIARQLHDALIEEASEERATLLVLPDNVAAKAAYRSWGWQMIGELQPFDDAPVYDSMILDLTESQQDGDAGGGQGMRRAGQRG</sequence>
<keyword evidence="1" id="KW-0808">Transferase</keyword>
<evidence type="ECO:0000259" key="4">
    <source>
        <dbReference type="PROSITE" id="PS51186"/>
    </source>
</evidence>
<dbReference type="EMBL" id="FMCQ01000007">
    <property type="protein sequence ID" value="SCF01123.1"/>
    <property type="molecule type" value="Genomic_DNA"/>
</dbReference>
<evidence type="ECO:0000256" key="3">
    <source>
        <dbReference type="SAM" id="MobiDB-lite"/>
    </source>
</evidence>
<dbReference type="PROSITE" id="PS51186">
    <property type="entry name" value="GNAT"/>
    <property type="match status" value="1"/>
</dbReference>
<keyword evidence="5" id="KW-0687">Ribonucleoprotein</keyword>
<evidence type="ECO:0000256" key="2">
    <source>
        <dbReference type="ARBA" id="ARBA00023315"/>
    </source>
</evidence>
<keyword evidence="2" id="KW-0012">Acyltransferase</keyword>
<protein>
    <submittedName>
        <fullName evidence="5">Ribosomal protein S18 acetylase RimI</fullName>
    </submittedName>
</protein>
<dbReference type="GO" id="GO:0005840">
    <property type="term" value="C:ribosome"/>
    <property type="evidence" value="ECO:0007669"/>
    <property type="project" value="UniProtKB-KW"/>
</dbReference>
<reference evidence="5 6" key="1">
    <citation type="submission" date="2016-06" db="EMBL/GenBank/DDBJ databases">
        <authorList>
            <person name="Varghese N."/>
            <person name="Submissions Spin"/>
        </authorList>
    </citation>
    <scope>NUCLEOTIDE SEQUENCE [LARGE SCALE GENOMIC DNA]</scope>
    <source>
        <strain evidence="5 6">DSM 45142</strain>
    </source>
</reference>
<evidence type="ECO:0000313" key="6">
    <source>
        <dbReference type="Proteomes" id="UP000199405"/>
    </source>
</evidence>
<dbReference type="SUPFAM" id="SSF55729">
    <property type="entry name" value="Acyl-CoA N-acyltransferases (Nat)"/>
    <property type="match status" value="1"/>
</dbReference>
<evidence type="ECO:0000256" key="1">
    <source>
        <dbReference type="ARBA" id="ARBA00022679"/>
    </source>
</evidence>
<accession>A0ABY0KQQ9</accession>
<feature type="domain" description="N-acetyltransferase" evidence="4">
    <location>
        <begin position="1"/>
        <end position="176"/>
    </location>
</feature>
<keyword evidence="6" id="KW-1185">Reference proteome</keyword>
<dbReference type="InterPro" id="IPR000182">
    <property type="entry name" value="GNAT_dom"/>
</dbReference>